<dbReference type="AlphaFoldDB" id="A0A1M6CSK0"/>
<sequence>MKRVKGRKITNSKKAMLVTAILTSLISAPSWTEAAEEADTWTVSYGGIPVAELNILHQDEGLGYEGDYFITPAEYELDESLVKGSLKALYYWTDMLSLRGKNSTPWQIYVTTQEDLQNASALSNFFTANGTTDKMVYPNTNYITESFQGIRNLTPITFDLAASEDPFPAGDYAYSRIIIGKYMGAHREGAIDGWWVDGDTVLPTNEHAADYIAIFRHELGHALGIAINDVTTDENGEELSGGNIPVNDKNEYYKRFDDSLNNWSSHLVDQNLNPAKPGMQIMTSDFFNDLKKDHPEVKESDYFIVDNGEGDNGDNLTGRQGYAFFIGSDVTAALDGGTFYGVNGLPVKGWEKEDGIFTFEGSHIETAGIMSHRSYRNYTTFLEAELAVMNDIGYDIDRKAYYGRSIYNNGRTLINTQGYFARNADGTAYLNNTFSKVPLGIGLHIYGYDNNITQAANILTVGDGGTGVRVDGVNNTLIIPENTEIHADGYRGNGILVAYGRNHTVNQAGTVTANGEGGTGIRFDFGSNLLGAPDSEYRGSYIRYSRDIDDDGNITEAENLKLTKMDSDEFNSVADELNGPMVDNYNLSGTLSGDENAIYIGKNAFVKNININDGAKIYGNITSDWKQFGDAAYEGAYDEDEDNDNRDVLRLQYKGNFGKNGYWYSDYIPDLVTNLNFNTNLTYNGDITGEDNMKVNVNNGTLTYNGTANVVSVNVAEDAALYGGNFIVNEISDDDFASDFTDDTTGNFYNYGSIGANSENSNMNIEGNLVSNGELRGFAGGDNGQIIVDGKASINGSMLSVTNALPNEQMEVLQADEIEGTLGNTTKPYAATGMLNTIGIIDGTTLKVTTSASNNLGPIDSTQQQAYDAMTDMQLHLSANGDGRVNEMRDLYSMDSGEAKAALTAIASSPAPNNMVMTQSNTMTSHLLSARLSEAFASKEVKVAIPTSKLDDGKDDKALTMDMKLAQPVDNDFWFKVARNWGEGSGSSYYQGTTMAGGWDRAYGKHWRAGAFVSYGQFSFADNLSHNGVKDTRVGLYGGYSNGPHNGYVYLDYGWINNDLTRRLTGLDLQAKADYNSRILELGGEYKYDLNAKNMKIWHISPYANVQLSQLWQDGYTERGAGIFGHRVDSQSNTYFAGGLGLEFKRYLSKGSYALRLGVKHAFTGADPKFTYGYVGNDTKRYELRGQQDKTHFIMSIGGEAEFAPGWTLAGDLAFQKGSHDKDIMASVTFRRMW</sequence>
<evidence type="ECO:0000259" key="2">
    <source>
        <dbReference type="PROSITE" id="PS51208"/>
    </source>
</evidence>
<dbReference type="Pfam" id="PF03797">
    <property type="entry name" value="Autotransporter"/>
    <property type="match status" value="1"/>
</dbReference>
<protein>
    <submittedName>
        <fullName evidence="3">Uncharacterized conserved protein, contains a C-terminal beta-barrel porin domain</fullName>
    </submittedName>
</protein>
<keyword evidence="1" id="KW-0732">Signal</keyword>
<proteinExistence type="predicted"/>
<dbReference type="EMBL" id="FQYW01000009">
    <property type="protein sequence ID" value="SHI63992.1"/>
    <property type="molecule type" value="Genomic_DNA"/>
</dbReference>
<feature type="domain" description="Autotransporter" evidence="2">
    <location>
        <begin position="966"/>
        <end position="1234"/>
    </location>
</feature>
<dbReference type="PROSITE" id="PS51208">
    <property type="entry name" value="AUTOTRANSPORTER"/>
    <property type="match status" value="1"/>
</dbReference>
<dbReference type="SMART" id="SM00869">
    <property type="entry name" value="Autotransporter"/>
    <property type="match status" value="1"/>
</dbReference>
<dbReference type="InterPro" id="IPR036709">
    <property type="entry name" value="Autotransporte_beta_dom_sf"/>
</dbReference>
<feature type="chain" id="PRO_5009916488" evidence="1">
    <location>
        <begin position="35"/>
        <end position="1234"/>
    </location>
</feature>
<dbReference type="Gene3D" id="2.40.128.130">
    <property type="entry name" value="Autotransporter beta-domain"/>
    <property type="match status" value="1"/>
</dbReference>
<evidence type="ECO:0000256" key="1">
    <source>
        <dbReference type="SAM" id="SignalP"/>
    </source>
</evidence>
<name>A0A1M6CSK0_9FIRM</name>
<feature type="signal peptide" evidence="1">
    <location>
        <begin position="1"/>
        <end position="34"/>
    </location>
</feature>
<organism evidence="3 4">
    <name type="scientific">Anaerovibrio lipolyticus DSM 3074</name>
    <dbReference type="NCBI Taxonomy" id="1120997"/>
    <lineage>
        <taxon>Bacteria</taxon>
        <taxon>Bacillati</taxon>
        <taxon>Bacillota</taxon>
        <taxon>Negativicutes</taxon>
        <taxon>Selenomonadales</taxon>
        <taxon>Selenomonadaceae</taxon>
        <taxon>Anaerovibrio</taxon>
    </lineage>
</organism>
<evidence type="ECO:0000313" key="3">
    <source>
        <dbReference type="EMBL" id="SHI63992.1"/>
    </source>
</evidence>
<accession>A0A1M6CSK0</accession>
<dbReference type="Proteomes" id="UP000191240">
    <property type="component" value="Unassembled WGS sequence"/>
</dbReference>
<dbReference type="InterPro" id="IPR005546">
    <property type="entry name" value="Autotransporte_beta"/>
</dbReference>
<reference evidence="3 4" key="1">
    <citation type="submission" date="2016-11" db="EMBL/GenBank/DDBJ databases">
        <authorList>
            <person name="Jaros S."/>
            <person name="Januszkiewicz K."/>
            <person name="Wedrychowicz H."/>
        </authorList>
    </citation>
    <scope>NUCLEOTIDE SEQUENCE [LARGE SCALE GENOMIC DNA]</scope>
    <source>
        <strain evidence="3 4">DSM 3074</strain>
    </source>
</reference>
<dbReference type="OrthoDB" id="1659871at2"/>
<evidence type="ECO:0000313" key="4">
    <source>
        <dbReference type="Proteomes" id="UP000191240"/>
    </source>
</evidence>
<dbReference type="RefSeq" id="WP_143254847.1">
    <property type="nucleotide sequence ID" value="NZ_FQYW01000009.1"/>
</dbReference>
<gene>
    <name evidence="3" type="ORF">SAMN02745671_01197</name>
</gene>
<dbReference type="SUPFAM" id="SSF55486">
    <property type="entry name" value="Metalloproteases ('zincins'), catalytic domain"/>
    <property type="match status" value="1"/>
</dbReference>
<dbReference type="SUPFAM" id="SSF103515">
    <property type="entry name" value="Autotransporter"/>
    <property type="match status" value="1"/>
</dbReference>